<dbReference type="EMBL" id="JAEMUK010000002">
    <property type="protein sequence ID" value="MBJ7542006.1"/>
    <property type="molecule type" value="Genomic_DNA"/>
</dbReference>
<proteinExistence type="predicted"/>
<reference evidence="1 2" key="1">
    <citation type="submission" date="2020-12" db="EMBL/GenBank/DDBJ databases">
        <title>Revised draft genomes of Rhodomicrobium vannielii ATCC 17100 and Rhodomicrobium udaipurense JA643.</title>
        <authorList>
            <person name="Conners E.M."/>
            <person name="Davenport E.J."/>
            <person name="Bose A."/>
        </authorList>
    </citation>
    <scope>NUCLEOTIDE SEQUENCE [LARGE SCALE GENOMIC DNA]</scope>
    <source>
        <strain evidence="1 2">JA643</strain>
    </source>
</reference>
<organism evidence="1 2">
    <name type="scientific">Rhodomicrobium udaipurense</name>
    <dbReference type="NCBI Taxonomy" id="1202716"/>
    <lineage>
        <taxon>Bacteria</taxon>
        <taxon>Pseudomonadati</taxon>
        <taxon>Pseudomonadota</taxon>
        <taxon>Alphaproteobacteria</taxon>
        <taxon>Hyphomicrobiales</taxon>
        <taxon>Hyphomicrobiaceae</taxon>
        <taxon>Rhodomicrobium</taxon>
    </lineage>
</organism>
<evidence type="ECO:0000313" key="2">
    <source>
        <dbReference type="Proteomes" id="UP000623250"/>
    </source>
</evidence>
<evidence type="ECO:0000313" key="1">
    <source>
        <dbReference type="EMBL" id="MBJ7542006.1"/>
    </source>
</evidence>
<comment type="caution">
    <text evidence="1">The sequence shown here is derived from an EMBL/GenBank/DDBJ whole genome shotgun (WGS) entry which is preliminary data.</text>
</comment>
<dbReference type="RefSeq" id="WP_155955142.1">
    <property type="nucleotide sequence ID" value="NZ_JAEMUK010000002.1"/>
</dbReference>
<dbReference type="Proteomes" id="UP000623250">
    <property type="component" value="Unassembled WGS sequence"/>
</dbReference>
<accession>A0A8I1KIP7</accession>
<gene>
    <name evidence="1" type="ORF">JDN41_00350</name>
</gene>
<keyword evidence="2" id="KW-1185">Reference proteome</keyword>
<dbReference type="AlphaFoldDB" id="A0A8I1KIP7"/>
<name>A0A8I1KIP7_9HYPH</name>
<protein>
    <submittedName>
        <fullName evidence="1">Uncharacterized protein</fullName>
    </submittedName>
</protein>
<sequence>MEAVSGRLALPEFLARLGNPLPSECVDDRELEIAAAYRKGLEEGETKALSASNKMLAESIARHRSEIETARKEWVEGEADCLERLVLQSMAAIKGEVCDAVARILSPVVGRHLTEQAIARLLAEIRKLTSDEGVIKLKISGPSDLVQELVSRLDDAVIVETVIADTCEVAVSIDKTVIELSLGRWLMSIGVHEYGATQEERAGAHGHSGSQEAVPE</sequence>